<evidence type="ECO:0000256" key="4">
    <source>
        <dbReference type="ARBA" id="ARBA00022801"/>
    </source>
</evidence>
<evidence type="ECO:0000256" key="6">
    <source>
        <dbReference type="ARBA" id="ARBA00023239"/>
    </source>
</evidence>
<dbReference type="InterPro" id="IPR002173">
    <property type="entry name" value="Carboh/pur_kinase_PfkB_CS"/>
</dbReference>
<protein>
    <submittedName>
        <fullName evidence="9">IdgA domain protein</fullName>
    </submittedName>
</protein>
<reference evidence="10" key="1">
    <citation type="submission" date="2017-02" db="EMBL/GenBank/DDBJ databases">
        <authorList>
            <person name="Tafer H."/>
            <person name="Lopandic K."/>
        </authorList>
    </citation>
    <scope>NUCLEOTIDE SEQUENCE [LARGE SCALE GENOMIC DNA]</scope>
    <source>
        <strain evidence="10">CBS 366.77</strain>
    </source>
</reference>
<dbReference type="GO" id="GO:0016798">
    <property type="term" value="F:hydrolase activity, acting on glycosyl bonds"/>
    <property type="evidence" value="ECO:0007669"/>
    <property type="project" value="UniProtKB-KW"/>
</dbReference>
<dbReference type="PROSITE" id="PS00584">
    <property type="entry name" value="PFKB_KINASES_2"/>
    <property type="match status" value="1"/>
</dbReference>
<dbReference type="Gene3D" id="3.40.1190.20">
    <property type="match status" value="1"/>
</dbReference>
<name>A0A3A2ZTA2_9EURO</name>
<dbReference type="PANTHER" id="PTHR42909">
    <property type="entry name" value="ZGC:136858"/>
    <property type="match status" value="1"/>
</dbReference>
<comment type="caution">
    <text evidence="9">The sequence shown here is derived from an EMBL/GenBank/DDBJ whole genome shotgun (WGS) entry which is preliminary data.</text>
</comment>
<dbReference type="EMBL" id="MVGC01000033">
    <property type="protein sequence ID" value="RJE25960.1"/>
    <property type="molecule type" value="Genomic_DNA"/>
</dbReference>
<dbReference type="Gene3D" id="3.40.1790.10">
    <property type="entry name" value="Indigoidine synthase domain"/>
    <property type="match status" value="1"/>
</dbReference>
<evidence type="ECO:0000256" key="5">
    <source>
        <dbReference type="ARBA" id="ARBA00023211"/>
    </source>
</evidence>
<dbReference type="SUPFAM" id="SSF110581">
    <property type="entry name" value="Indigoidine synthase A-like"/>
    <property type="match status" value="1"/>
</dbReference>
<accession>A0A3A2ZTA2</accession>
<gene>
    <name evidence="9" type="ORF">PHISCL_01729</name>
</gene>
<dbReference type="GO" id="GO:0046872">
    <property type="term" value="F:metal ion binding"/>
    <property type="evidence" value="ECO:0007669"/>
    <property type="project" value="UniProtKB-KW"/>
</dbReference>
<dbReference type="Pfam" id="PF04227">
    <property type="entry name" value="Indigoidine_A"/>
    <property type="match status" value="1"/>
</dbReference>
<keyword evidence="2" id="KW-0479">Metal-binding</keyword>
<dbReference type="PANTHER" id="PTHR42909:SF1">
    <property type="entry name" value="CARBOHYDRATE KINASE PFKB DOMAIN-CONTAINING PROTEIN"/>
    <property type="match status" value="1"/>
</dbReference>
<evidence type="ECO:0000256" key="2">
    <source>
        <dbReference type="ARBA" id="ARBA00022723"/>
    </source>
</evidence>
<dbReference type="InterPro" id="IPR022830">
    <property type="entry name" value="Indigdn_synthA-like"/>
</dbReference>
<keyword evidence="5" id="KW-0464">Manganese</keyword>
<dbReference type="Pfam" id="PF00294">
    <property type="entry name" value="PfkB"/>
    <property type="match status" value="1"/>
</dbReference>
<dbReference type="SUPFAM" id="SSF53613">
    <property type="entry name" value="Ribokinase-like"/>
    <property type="match status" value="1"/>
</dbReference>
<sequence>MIASRLPARFCCVPARPITRLPRAVRSYAGLSQSKFFEVSDEVRDAVATGRPVVALESTIYTHGFPYPENVSLATLLETVVRLNGGVPATIGVLNGVARIGLSPDELIELASTAENGSALKVSRRDLGYICGLGLTGGSLHGGTTVSGTMILAHLAGIKVFGTGGLGGVHRGGEASMDISADLTELGRTPVAVISSGCKSFLDIPRTLEYLETEGVCVGTFADGRQGHVDFPAFYSRDSGIKSPRVIKDEAEAAAIIYAQSNIPVSSGIHFANPVPQEQSIPKNEMEKIIDEAIRQAEIEGHHGSDNTPFVLAKIKELSGGKSIPANRALIESNVKRATRVAVELAKLEQSDHNGRHMPGIPTLSTAGKAPQEGVTGHNTAEDSVRLEKADVLVAGSLAVDLSCDYAPFANESIKVTPVPHTSNPAVIGQSLGGVGHNVAIACNYLGGSALFCSVVGDDLTGRAALSTLQEEGISTAGIQVLSASSGARTAQYVAVNDAKKDLLVAMAGMGIMELPEYELDFDGFWEPMMQRTKPQWVVVDANWRPEVIAKWATLAKKHGARVAFEPVSTAKSCRLFNNGSGEKAAIGPLDSVPNNTISLAAPNKLELAAMHMAMREGGHVDSSGWWRIIDAMGMPSSGARHRLAAMTSPNLVDEGIPQQAIQLLPFIPCIITKLGEQGVLLTQLLRPGDPRLVSADSAPYIVSHASPGQELIGGVYMRLFPPAGVLFQDDIVSVNGAGDTMLGAILTGLAKGTQRHVEDIIPIAQEASIKTLKSAGGVSRDIAGLRKKVEAASC</sequence>
<dbReference type="InterPro" id="IPR007342">
    <property type="entry name" value="PsuG"/>
</dbReference>
<evidence type="ECO:0000313" key="9">
    <source>
        <dbReference type="EMBL" id="RJE25960.1"/>
    </source>
</evidence>
<evidence type="ECO:0000256" key="7">
    <source>
        <dbReference type="ARBA" id="ARBA00023295"/>
    </source>
</evidence>
<keyword evidence="10" id="KW-1185">Reference proteome</keyword>
<keyword evidence="7" id="KW-0326">Glycosidase</keyword>
<feature type="domain" description="Carbohydrate kinase PfkB" evidence="8">
    <location>
        <begin position="421"/>
        <end position="568"/>
    </location>
</feature>
<dbReference type="PROSITE" id="PS00583">
    <property type="entry name" value="PFKB_KINASES_1"/>
    <property type="match status" value="1"/>
</dbReference>
<evidence type="ECO:0000313" key="10">
    <source>
        <dbReference type="Proteomes" id="UP000266188"/>
    </source>
</evidence>
<dbReference type="InterPro" id="IPR011611">
    <property type="entry name" value="PfkB_dom"/>
</dbReference>
<dbReference type="AlphaFoldDB" id="A0A3A2ZTA2"/>
<evidence type="ECO:0000256" key="3">
    <source>
        <dbReference type="ARBA" id="ARBA00022777"/>
    </source>
</evidence>
<keyword evidence="1" id="KW-0808">Transferase</keyword>
<evidence type="ECO:0000259" key="8">
    <source>
        <dbReference type="Pfam" id="PF00294"/>
    </source>
</evidence>
<evidence type="ECO:0000256" key="1">
    <source>
        <dbReference type="ARBA" id="ARBA00022679"/>
    </source>
</evidence>
<dbReference type="GO" id="GO:0005737">
    <property type="term" value="C:cytoplasm"/>
    <property type="evidence" value="ECO:0007669"/>
    <property type="project" value="TreeGrafter"/>
</dbReference>
<dbReference type="OrthoDB" id="198885at2759"/>
<dbReference type="Proteomes" id="UP000266188">
    <property type="component" value="Unassembled WGS sequence"/>
</dbReference>
<organism evidence="9 10">
    <name type="scientific">Aspergillus sclerotialis</name>
    <dbReference type="NCBI Taxonomy" id="2070753"/>
    <lineage>
        <taxon>Eukaryota</taxon>
        <taxon>Fungi</taxon>
        <taxon>Dikarya</taxon>
        <taxon>Ascomycota</taxon>
        <taxon>Pezizomycotina</taxon>
        <taxon>Eurotiomycetes</taxon>
        <taxon>Eurotiomycetidae</taxon>
        <taxon>Eurotiales</taxon>
        <taxon>Aspergillaceae</taxon>
        <taxon>Aspergillus</taxon>
        <taxon>Aspergillus subgen. Polypaecilum</taxon>
    </lineage>
</organism>
<dbReference type="InterPro" id="IPR029056">
    <property type="entry name" value="Ribokinase-like"/>
</dbReference>
<dbReference type="CDD" id="cd01941">
    <property type="entry name" value="YeiC_kinase_like"/>
    <property type="match status" value="1"/>
</dbReference>
<keyword evidence="3" id="KW-0418">Kinase</keyword>
<keyword evidence="4" id="KW-0378">Hydrolase</keyword>
<dbReference type="GO" id="GO:0004730">
    <property type="term" value="F:pseudouridylate synthase activity"/>
    <property type="evidence" value="ECO:0007669"/>
    <property type="project" value="InterPro"/>
</dbReference>
<keyword evidence="6" id="KW-0456">Lyase</keyword>
<proteinExistence type="inferred from homology"/>
<dbReference type="GO" id="GO:0016301">
    <property type="term" value="F:kinase activity"/>
    <property type="evidence" value="ECO:0007669"/>
    <property type="project" value="UniProtKB-KW"/>
</dbReference>
<dbReference type="HAMAP" id="MF_01876">
    <property type="entry name" value="PsiMP_glycosidase"/>
    <property type="match status" value="1"/>
</dbReference>
<dbReference type="STRING" id="2070753.A0A3A2ZTA2"/>